<feature type="compositionally biased region" description="Polar residues" evidence="1">
    <location>
        <begin position="528"/>
        <end position="551"/>
    </location>
</feature>
<protein>
    <recommendedName>
        <fullName evidence="4">PRC-barrel domain-containing protein</fullName>
    </recommendedName>
</protein>
<name>A0AAW1SB38_9CHLO</name>
<feature type="region of interest" description="Disordered" evidence="1">
    <location>
        <begin position="1"/>
        <end position="26"/>
    </location>
</feature>
<comment type="caution">
    <text evidence="2">The sequence shown here is derived from an EMBL/GenBank/DDBJ whole genome shotgun (WGS) entry which is preliminary data.</text>
</comment>
<proteinExistence type="predicted"/>
<dbReference type="Proteomes" id="UP001438707">
    <property type="component" value="Unassembled WGS sequence"/>
</dbReference>
<organism evidence="2 3">
    <name type="scientific">Apatococcus lobatus</name>
    <dbReference type="NCBI Taxonomy" id="904363"/>
    <lineage>
        <taxon>Eukaryota</taxon>
        <taxon>Viridiplantae</taxon>
        <taxon>Chlorophyta</taxon>
        <taxon>core chlorophytes</taxon>
        <taxon>Trebouxiophyceae</taxon>
        <taxon>Chlorellales</taxon>
        <taxon>Chlorellaceae</taxon>
        <taxon>Apatococcus</taxon>
    </lineage>
</organism>
<gene>
    <name evidence="2" type="ORF">WJX74_007723</name>
</gene>
<dbReference type="AlphaFoldDB" id="A0AAW1SB38"/>
<evidence type="ECO:0008006" key="4">
    <source>
        <dbReference type="Google" id="ProtNLM"/>
    </source>
</evidence>
<keyword evidence="3" id="KW-1185">Reference proteome</keyword>
<sequence>MLQGLEHSGCRFSTQHRSSSRQASGSALRPACRAPATYTANSRQLLPSCLLCRRTRQPCLASGQHRWSARTTAAAAAVAAAPEAAVLSFSQLYDKQVVTQSGGKQLGFVDTAFVDPRTLALVCLGLKAKPAVDPFAGQRSALQLASLGEIGDVVLLQKGSPLPTAEAPNDLMPIFETDIEEANGRPIGRVVDFRFNPSTGQVCSLIYDKTSLPLPRFAVLKLVDLWSTGAQHVASVDSARLRITLKPGHRTVRKSAGWLEWVFSRLQDIWRDNDPDGDQDGLTDDDFYLYFQEQRARGSTKTWGQAWVDFCYLQQAVQEQQRSSNPANSLAQAGRKAVSAAADALDTRPASGLTGGMQRDPRLRRAYVDRTDPKQMQQRPLSLPPADSSRDIGQWQRRQDAFPEQRPSKVASIPIIRQSEPFERRDADGGFGQPPPPPPEQAEFAEQPRFTEWASPSARRQELEYLEARGPGGVGSAGQRGRQTSLDFQQQQQQQQLDPRGQPGQGGRRSFQQQQGQQPPQGLRQQTWQSPQQPSESRGQQLQQPQTNEVQSGFRRNEDQDDEDDLEERVARIFRQR</sequence>
<reference evidence="2 3" key="1">
    <citation type="journal article" date="2024" name="Nat. Commun.">
        <title>Phylogenomics reveals the evolutionary origins of lichenization in chlorophyte algae.</title>
        <authorList>
            <person name="Puginier C."/>
            <person name="Libourel C."/>
            <person name="Otte J."/>
            <person name="Skaloud P."/>
            <person name="Haon M."/>
            <person name="Grisel S."/>
            <person name="Petersen M."/>
            <person name="Berrin J.G."/>
            <person name="Delaux P.M."/>
            <person name="Dal Grande F."/>
            <person name="Keller J."/>
        </authorList>
    </citation>
    <scope>NUCLEOTIDE SEQUENCE [LARGE SCALE GENOMIC DNA]</scope>
    <source>
        <strain evidence="2 3">SAG 2145</strain>
    </source>
</reference>
<feature type="compositionally biased region" description="Polar residues" evidence="1">
    <location>
        <begin position="11"/>
        <end position="25"/>
    </location>
</feature>
<evidence type="ECO:0000313" key="2">
    <source>
        <dbReference type="EMBL" id="KAK9843154.1"/>
    </source>
</evidence>
<accession>A0AAW1SB38</accession>
<feature type="compositionally biased region" description="Low complexity" evidence="1">
    <location>
        <begin position="482"/>
        <end position="527"/>
    </location>
</feature>
<feature type="compositionally biased region" description="Basic and acidic residues" evidence="1">
    <location>
        <begin position="359"/>
        <end position="373"/>
    </location>
</feature>
<feature type="compositionally biased region" description="Basic and acidic residues" evidence="1">
    <location>
        <begin position="397"/>
        <end position="407"/>
    </location>
</feature>
<evidence type="ECO:0000256" key="1">
    <source>
        <dbReference type="SAM" id="MobiDB-lite"/>
    </source>
</evidence>
<dbReference type="EMBL" id="JALJOS010000002">
    <property type="protein sequence ID" value="KAK9843154.1"/>
    <property type="molecule type" value="Genomic_DNA"/>
</dbReference>
<feature type="region of interest" description="Disordered" evidence="1">
    <location>
        <begin position="341"/>
        <end position="577"/>
    </location>
</feature>
<dbReference type="PANTHER" id="PTHR36740:SF1">
    <property type="entry name" value="PRC-BARREL DOMAIN-CONTAINING PROTEIN"/>
    <property type="match status" value="1"/>
</dbReference>
<evidence type="ECO:0000313" key="3">
    <source>
        <dbReference type="Proteomes" id="UP001438707"/>
    </source>
</evidence>
<dbReference type="PANTHER" id="PTHR36740">
    <property type="entry name" value="PRC DOMAIN-CONTAINING PROTEIN"/>
    <property type="match status" value="1"/>
</dbReference>